<protein>
    <submittedName>
        <fullName evidence="1">Uncharacterized protein</fullName>
    </submittedName>
</protein>
<proteinExistence type="predicted"/>
<keyword evidence="2" id="KW-1185">Reference proteome</keyword>
<dbReference type="STRING" id="330214.NIDE0559"/>
<accession>D8PAS4</accession>
<reference evidence="1 2" key="1">
    <citation type="journal article" date="2010" name="Proc. Natl. Acad. Sci. U.S.A.">
        <title>A Nitrospira metagenome illuminates the physiology and evolution of globally important nitrite-oxidizing bacteria.</title>
        <authorList>
            <person name="Lucker S."/>
            <person name="Wagner M."/>
            <person name="Maixner F."/>
            <person name="Pelletier E."/>
            <person name="Koch H."/>
            <person name="Vacherie B."/>
            <person name="Rattei T."/>
            <person name="Sinninghe Damste J."/>
            <person name="Spieck E."/>
            <person name="Le Paslier D."/>
            <person name="Daims H."/>
        </authorList>
    </citation>
    <scope>NUCLEOTIDE SEQUENCE [LARGE SCALE GENOMIC DNA]</scope>
</reference>
<gene>
    <name evidence="1" type="ORF">NIDE0559</name>
</gene>
<dbReference type="AlphaFoldDB" id="D8PAS4"/>
<dbReference type="HOGENOM" id="CLU_2300681_0_0_0"/>
<evidence type="ECO:0000313" key="1">
    <source>
        <dbReference type="EMBL" id="CBK40333.1"/>
    </source>
</evidence>
<name>D8PAS4_9BACT</name>
<dbReference type="Proteomes" id="UP000001660">
    <property type="component" value="Chromosome"/>
</dbReference>
<dbReference type="EMBL" id="FP929003">
    <property type="protein sequence ID" value="CBK40333.1"/>
    <property type="molecule type" value="Genomic_DNA"/>
</dbReference>
<evidence type="ECO:0000313" key="2">
    <source>
        <dbReference type="Proteomes" id="UP000001660"/>
    </source>
</evidence>
<organism evidence="1 2">
    <name type="scientific">Nitrospira defluvii</name>
    <dbReference type="NCBI Taxonomy" id="330214"/>
    <lineage>
        <taxon>Bacteria</taxon>
        <taxon>Pseudomonadati</taxon>
        <taxon>Nitrospirota</taxon>
        <taxon>Nitrospiria</taxon>
        <taxon>Nitrospirales</taxon>
        <taxon>Nitrospiraceae</taxon>
        <taxon>Nitrospira</taxon>
    </lineage>
</organism>
<sequence>MRHLLMMSEPTGAGNTLLRLVMSQVRDAILEAIIETVTMVRAIPRPCCTGSNSYAMRAEAYLDHQTNANEFLARSRRRERIGDPFSPVNRLEPCFDESDI</sequence>
<dbReference type="KEGG" id="nde:NIDE0559"/>